<feature type="domain" description="Beta-ketoacyl-[acyl-carrier-protein] synthase III C-terminal" evidence="3">
    <location>
        <begin position="245"/>
        <end position="336"/>
    </location>
</feature>
<dbReference type="GO" id="GO:0006633">
    <property type="term" value="P:fatty acid biosynthetic process"/>
    <property type="evidence" value="ECO:0007669"/>
    <property type="project" value="InterPro"/>
</dbReference>
<dbReference type="Pfam" id="PF08545">
    <property type="entry name" value="ACP_syn_III"/>
    <property type="match status" value="1"/>
</dbReference>
<dbReference type="PANTHER" id="PTHR34069">
    <property type="entry name" value="3-OXOACYL-[ACYL-CARRIER-PROTEIN] SYNTHASE 3"/>
    <property type="match status" value="1"/>
</dbReference>
<dbReference type="CDD" id="cd00827">
    <property type="entry name" value="init_cond_enzymes"/>
    <property type="match status" value="1"/>
</dbReference>
<dbReference type="InterPro" id="IPR016039">
    <property type="entry name" value="Thiolase-like"/>
</dbReference>
<accession>A0A291RGI7</accession>
<keyword evidence="1" id="KW-0808">Transferase</keyword>
<keyword evidence="2" id="KW-0012">Acyltransferase</keyword>
<proteinExistence type="predicted"/>
<reference evidence="5 6" key="1">
    <citation type="submission" date="2017-10" db="EMBL/GenBank/DDBJ databases">
        <title>Comparative genomics between pathogenic Norcardia.</title>
        <authorList>
            <person name="Zeng L."/>
        </authorList>
    </citation>
    <scope>NUCLEOTIDE SEQUENCE [LARGE SCALE GENOMIC DNA]</scope>
    <source>
        <strain evidence="5 6">NC_YFY_NT001</strain>
    </source>
</reference>
<organism evidence="5 6">
    <name type="scientific">Nocardia terpenica</name>
    <dbReference type="NCBI Taxonomy" id="455432"/>
    <lineage>
        <taxon>Bacteria</taxon>
        <taxon>Bacillati</taxon>
        <taxon>Actinomycetota</taxon>
        <taxon>Actinomycetes</taxon>
        <taxon>Mycobacteriales</taxon>
        <taxon>Nocardiaceae</taxon>
        <taxon>Nocardia</taxon>
    </lineage>
</organism>
<evidence type="ECO:0000256" key="2">
    <source>
        <dbReference type="ARBA" id="ARBA00023315"/>
    </source>
</evidence>
<dbReference type="EMBL" id="CP023778">
    <property type="protein sequence ID" value="ATL66435.1"/>
    <property type="molecule type" value="Genomic_DNA"/>
</dbReference>
<dbReference type="InterPro" id="IPR013751">
    <property type="entry name" value="ACP_syn_III_N"/>
</dbReference>
<evidence type="ECO:0000313" key="5">
    <source>
        <dbReference type="EMBL" id="ATL66435.1"/>
    </source>
</evidence>
<dbReference type="GO" id="GO:0044550">
    <property type="term" value="P:secondary metabolite biosynthetic process"/>
    <property type="evidence" value="ECO:0007669"/>
    <property type="project" value="TreeGrafter"/>
</dbReference>
<dbReference type="RefSeq" id="WP_098693633.1">
    <property type="nucleotide sequence ID" value="NZ_CP023778.1"/>
</dbReference>
<evidence type="ECO:0000256" key="1">
    <source>
        <dbReference type="ARBA" id="ARBA00022679"/>
    </source>
</evidence>
<dbReference type="AlphaFoldDB" id="A0A291RGI7"/>
<dbReference type="PANTHER" id="PTHR34069:SF2">
    <property type="entry name" value="BETA-KETOACYL-[ACYL-CARRIER-PROTEIN] SYNTHASE III"/>
    <property type="match status" value="1"/>
</dbReference>
<dbReference type="Gene3D" id="3.40.47.10">
    <property type="match status" value="2"/>
</dbReference>
<feature type="domain" description="Beta-ketoacyl-[acyl-carrier-protein] synthase III N-terminal" evidence="4">
    <location>
        <begin position="108"/>
        <end position="182"/>
    </location>
</feature>
<gene>
    <name evidence="5" type="ORF">CRH09_09680</name>
</gene>
<protein>
    <submittedName>
        <fullName evidence="5">3-oxoacyl-ACP synthase</fullName>
    </submittedName>
</protein>
<dbReference type="Proteomes" id="UP000221961">
    <property type="component" value="Chromosome"/>
</dbReference>
<evidence type="ECO:0000259" key="4">
    <source>
        <dbReference type="Pfam" id="PF08545"/>
    </source>
</evidence>
<dbReference type="GO" id="GO:0004315">
    <property type="term" value="F:3-oxoacyl-[acyl-carrier-protein] synthase activity"/>
    <property type="evidence" value="ECO:0007669"/>
    <property type="project" value="InterPro"/>
</dbReference>
<dbReference type="GeneID" id="88357678"/>
<dbReference type="SUPFAM" id="SSF53901">
    <property type="entry name" value="Thiolase-like"/>
    <property type="match status" value="1"/>
</dbReference>
<dbReference type="KEGG" id="ntp:CRH09_09680"/>
<dbReference type="InterPro" id="IPR013747">
    <property type="entry name" value="ACP_syn_III_C"/>
</dbReference>
<name>A0A291RGI7_9NOCA</name>
<evidence type="ECO:0000313" key="6">
    <source>
        <dbReference type="Proteomes" id="UP000221961"/>
    </source>
</evidence>
<evidence type="ECO:0000259" key="3">
    <source>
        <dbReference type="Pfam" id="PF08541"/>
    </source>
</evidence>
<dbReference type="Pfam" id="PF08541">
    <property type="entry name" value="ACP_syn_III_C"/>
    <property type="match status" value="1"/>
</dbReference>
<sequence length="339" mass="35825">MKLADVHINGIGTVIPERVDTDYAVAQGWYDAAARHKDMLVSIAVAGTTPAPELAITAARAALKQSEAADTVGLLLHSYNHPQGPDGWSVQHYINLHTVDRPITAAVVNNGCLGVLSAMTLAATWLRSRPSAESVLLTSADNVGTPAVDRWRTSDLYVLADAGGSLVLSRRPGIATVLSIASVSDPSLELIHRGGEPLFPPSITVGGTLNFEERLEYLREKWRTGEMTPIGDFGAVVEGACRAALADAGITMDEVTRVAHVGFSYQPLHDVYLDPLGIDVDRAIWEFTRNVGHAGPVDPILGLDYLIGSGAVHNGDIVAIVSGAPGMEAACAIVRITDA</sequence>